<proteinExistence type="predicted"/>
<gene>
    <name evidence="1" type="ORF">PPRIM_AZ9-3.1.T0190181</name>
</gene>
<evidence type="ECO:0000313" key="1">
    <source>
        <dbReference type="EMBL" id="CAD8052435.1"/>
    </source>
</evidence>
<dbReference type="Proteomes" id="UP000688137">
    <property type="component" value="Unassembled WGS sequence"/>
</dbReference>
<dbReference type="AlphaFoldDB" id="A0A8S1KF95"/>
<dbReference type="EMBL" id="CAJJDM010000016">
    <property type="protein sequence ID" value="CAD8052435.1"/>
    <property type="molecule type" value="Genomic_DNA"/>
</dbReference>
<comment type="caution">
    <text evidence="1">The sequence shown here is derived from an EMBL/GenBank/DDBJ whole genome shotgun (WGS) entry which is preliminary data.</text>
</comment>
<name>A0A8S1KF95_PARPR</name>
<evidence type="ECO:0000313" key="2">
    <source>
        <dbReference type="Proteomes" id="UP000688137"/>
    </source>
</evidence>
<reference evidence="1" key="1">
    <citation type="submission" date="2021-01" db="EMBL/GenBank/DDBJ databases">
        <authorList>
            <consortium name="Genoscope - CEA"/>
            <person name="William W."/>
        </authorList>
    </citation>
    <scope>NUCLEOTIDE SEQUENCE</scope>
</reference>
<accession>A0A8S1KF95</accession>
<organism evidence="1 2">
    <name type="scientific">Paramecium primaurelia</name>
    <dbReference type="NCBI Taxonomy" id="5886"/>
    <lineage>
        <taxon>Eukaryota</taxon>
        <taxon>Sar</taxon>
        <taxon>Alveolata</taxon>
        <taxon>Ciliophora</taxon>
        <taxon>Intramacronucleata</taxon>
        <taxon>Oligohymenophorea</taxon>
        <taxon>Peniculida</taxon>
        <taxon>Parameciidae</taxon>
        <taxon>Paramecium</taxon>
    </lineage>
</organism>
<keyword evidence="2" id="KW-1185">Reference proteome</keyword>
<sequence length="184" mass="21713">MTYATLRRTFFKRDFDISHAPGLFICFLNLSTSYDDSSCWRIMSYFKFNVINFITVRDLRTTTQLFCSFCKTPFHFPRHTIYKHLNFIIFPIAYSTQLLGSTSTIVQQIQVYNEEESQSFLLRQFKNRMTVNLLKFILAHILQQHQKQLHIDFGSPILYFADFKFVPFKSSIFSSLNASQVGNH</sequence>
<protein>
    <submittedName>
        <fullName evidence="1">Uncharacterized protein</fullName>
    </submittedName>
</protein>